<evidence type="ECO:0000313" key="1">
    <source>
        <dbReference type="EMBL" id="ONM28593.1"/>
    </source>
</evidence>
<organism evidence="1">
    <name type="scientific">Zea mays</name>
    <name type="common">Maize</name>
    <dbReference type="NCBI Taxonomy" id="4577"/>
    <lineage>
        <taxon>Eukaryota</taxon>
        <taxon>Viridiplantae</taxon>
        <taxon>Streptophyta</taxon>
        <taxon>Embryophyta</taxon>
        <taxon>Tracheophyta</taxon>
        <taxon>Spermatophyta</taxon>
        <taxon>Magnoliopsida</taxon>
        <taxon>Liliopsida</taxon>
        <taxon>Poales</taxon>
        <taxon>Poaceae</taxon>
        <taxon>PACMAD clade</taxon>
        <taxon>Panicoideae</taxon>
        <taxon>Andropogonodae</taxon>
        <taxon>Andropogoneae</taxon>
        <taxon>Tripsacinae</taxon>
        <taxon>Zea</taxon>
    </lineage>
</organism>
<sequence>MNIRCYLTSCCPHLQQHHLAMMPGCLDLEGMKQFTEHQTYQRPPCHSKFSSGGDSSWSCLNYRSCVFSSIL</sequence>
<reference evidence="1" key="1">
    <citation type="submission" date="2015-12" db="EMBL/GenBank/DDBJ databases">
        <title>Update maize B73 reference genome by single molecule sequencing technologies.</title>
        <authorList>
            <consortium name="Maize Genome Sequencing Project"/>
            <person name="Ware D."/>
        </authorList>
    </citation>
    <scope>NUCLEOTIDE SEQUENCE [LARGE SCALE GENOMIC DNA]</scope>
    <source>
        <tissue evidence="1">Seedling</tissue>
    </source>
</reference>
<dbReference type="EMBL" id="CM007649">
    <property type="protein sequence ID" value="ONM28593.1"/>
    <property type="molecule type" value="Genomic_DNA"/>
</dbReference>
<accession>A0A1D6MGB2</accession>
<gene>
    <name evidence="1" type="ORF">ZEAMMB73_Zm00001d039411</name>
</gene>
<dbReference type="AlphaFoldDB" id="A0A1D6MGB2"/>
<protein>
    <submittedName>
        <fullName evidence="1">Coatomer subunit alpha-1</fullName>
    </submittedName>
</protein>
<proteinExistence type="predicted"/>
<name>A0A1D6MGB2_MAIZE</name>